<feature type="region of interest" description="Disordered" evidence="1">
    <location>
        <begin position="117"/>
        <end position="151"/>
    </location>
</feature>
<evidence type="ECO:0000313" key="3">
    <source>
        <dbReference type="Proteomes" id="UP000593567"/>
    </source>
</evidence>
<evidence type="ECO:0000313" key="2">
    <source>
        <dbReference type="EMBL" id="KAF6016375.1"/>
    </source>
</evidence>
<dbReference type="AlphaFoldDB" id="A0A7J7IRA8"/>
<reference evidence="2" key="1">
    <citation type="submission" date="2020-06" db="EMBL/GenBank/DDBJ databases">
        <title>Draft genome of Bugula neritina, a colonial animal packing powerful symbionts and potential medicines.</title>
        <authorList>
            <person name="Rayko M."/>
        </authorList>
    </citation>
    <scope>NUCLEOTIDE SEQUENCE [LARGE SCALE GENOMIC DNA]</scope>
    <source>
        <strain evidence="2">Kwan_BN1</strain>
    </source>
</reference>
<name>A0A7J7IRA8_BUGNE</name>
<accession>A0A7J7IRA8</accession>
<feature type="compositionally biased region" description="Polar residues" evidence="1">
    <location>
        <begin position="36"/>
        <end position="49"/>
    </location>
</feature>
<organism evidence="2 3">
    <name type="scientific">Bugula neritina</name>
    <name type="common">Brown bryozoan</name>
    <name type="synonym">Sertularia neritina</name>
    <dbReference type="NCBI Taxonomy" id="10212"/>
    <lineage>
        <taxon>Eukaryota</taxon>
        <taxon>Metazoa</taxon>
        <taxon>Spiralia</taxon>
        <taxon>Lophotrochozoa</taxon>
        <taxon>Bryozoa</taxon>
        <taxon>Gymnolaemata</taxon>
        <taxon>Cheilostomatida</taxon>
        <taxon>Flustrina</taxon>
        <taxon>Buguloidea</taxon>
        <taxon>Bugulidae</taxon>
        <taxon>Bugula</taxon>
    </lineage>
</organism>
<keyword evidence="3" id="KW-1185">Reference proteome</keyword>
<comment type="caution">
    <text evidence="2">The sequence shown here is derived from an EMBL/GenBank/DDBJ whole genome shotgun (WGS) entry which is preliminary data.</text>
</comment>
<feature type="compositionally biased region" description="Basic and acidic residues" evidence="1">
    <location>
        <begin position="142"/>
        <end position="151"/>
    </location>
</feature>
<proteinExistence type="predicted"/>
<sequence>MSKPTVGARTPTAGPRTGCGSREEAGGGGPADDYTHTQQRTGEKTSSAPPDQRAWPDAQSAQSARRAHARAPRTRTPGQKAQRCGGGGGDDDVHRDEKLADFCIPDEGAAGRARFPRATGAWAATDRPPTSSAERTAGLDPPARDRCKPGG</sequence>
<dbReference type="Proteomes" id="UP000593567">
    <property type="component" value="Unassembled WGS sequence"/>
</dbReference>
<protein>
    <submittedName>
        <fullName evidence="2">Uncharacterized protein</fullName>
    </submittedName>
</protein>
<dbReference type="EMBL" id="VXIV02003547">
    <property type="protein sequence ID" value="KAF6016375.1"/>
    <property type="molecule type" value="Genomic_DNA"/>
</dbReference>
<evidence type="ECO:0000256" key="1">
    <source>
        <dbReference type="SAM" id="MobiDB-lite"/>
    </source>
</evidence>
<gene>
    <name evidence="2" type="ORF">EB796_025318</name>
</gene>
<feature type="region of interest" description="Disordered" evidence="1">
    <location>
        <begin position="1"/>
        <end position="95"/>
    </location>
</feature>